<evidence type="ECO:0000259" key="7">
    <source>
        <dbReference type="Pfam" id="PF00294"/>
    </source>
</evidence>
<dbReference type="GO" id="GO:0008443">
    <property type="term" value="F:phosphofructokinase activity"/>
    <property type="evidence" value="ECO:0007669"/>
    <property type="project" value="TreeGrafter"/>
</dbReference>
<dbReference type="Pfam" id="PF00294">
    <property type="entry name" value="PfkB"/>
    <property type="match status" value="1"/>
</dbReference>
<dbReference type="Gene3D" id="3.40.1190.20">
    <property type="match status" value="1"/>
</dbReference>
<dbReference type="GO" id="GO:0005524">
    <property type="term" value="F:ATP binding"/>
    <property type="evidence" value="ECO:0007669"/>
    <property type="project" value="UniProtKB-KW"/>
</dbReference>
<dbReference type="Proteomes" id="UP000444960">
    <property type="component" value="Unassembled WGS sequence"/>
</dbReference>
<dbReference type="InterPro" id="IPR017583">
    <property type="entry name" value="Tagatose/fructose_Pkinase"/>
</dbReference>
<dbReference type="GO" id="GO:0005829">
    <property type="term" value="C:cytosol"/>
    <property type="evidence" value="ECO:0007669"/>
    <property type="project" value="TreeGrafter"/>
</dbReference>
<dbReference type="SUPFAM" id="SSF53613">
    <property type="entry name" value="Ribokinase-like"/>
    <property type="match status" value="1"/>
</dbReference>
<evidence type="ECO:0000313" key="8">
    <source>
        <dbReference type="EMBL" id="GEE02581.1"/>
    </source>
</evidence>
<accession>A0A7I9VBQ7</accession>
<protein>
    <submittedName>
        <fullName evidence="8">1-phosphofructokinase</fullName>
    </submittedName>
</protein>
<sequence length="310" mass="30735">MILTVTANPSIDRTITLDGPLVAGAVHRPTGVLDQPGGKGVNVARVVQAAGFDTLALVPAAAGDTFLAHLDHAHLPHVAVATAGTVRTNLTIVDPDGVTTKINTPGADVDAETLTAAVVERAGAATWLALCGSLPPGLPDTWYADLVARVRQAGVRVAVDTSGAPLTHVTSAGPHLMKPNSEELAELTGADPSALEAAAGAGDPSAAAAASLELAASTGGAVLTTLGGSGAVLAVDGKAWFATAPRIRVRSTVGAGDSSLAGYLIAEVRGDDPARRLANAVAYGSAAAALPGTTPPTPDMLDDSVSVTPL</sequence>
<evidence type="ECO:0000256" key="6">
    <source>
        <dbReference type="PIRNR" id="PIRNR000535"/>
    </source>
</evidence>
<dbReference type="InterPro" id="IPR002173">
    <property type="entry name" value="Carboh/pur_kinase_PfkB_CS"/>
</dbReference>
<dbReference type="CDD" id="cd01164">
    <property type="entry name" value="FruK_PfkB_like"/>
    <property type="match status" value="1"/>
</dbReference>
<organism evidence="8 9">
    <name type="scientific">Gordonia spumicola</name>
    <dbReference type="NCBI Taxonomy" id="589161"/>
    <lineage>
        <taxon>Bacteria</taxon>
        <taxon>Bacillati</taxon>
        <taxon>Actinomycetota</taxon>
        <taxon>Actinomycetes</taxon>
        <taxon>Mycobacteriales</taxon>
        <taxon>Gordoniaceae</taxon>
        <taxon>Gordonia</taxon>
    </lineage>
</organism>
<dbReference type="RefSeq" id="WP_161896244.1">
    <property type="nucleotide sequence ID" value="NZ_BJOV01000005.1"/>
</dbReference>
<evidence type="ECO:0000256" key="5">
    <source>
        <dbReference type="ARBA" id="ARBA00022840"/>
    </source>
</evidence>
<feature type="domain" description="Carbohydrate kinase PfkB" evidence="7">
    <location>
        <begin position="8"/>
        <end position="299"/>
    </location>
</feature>
<dbReference type="AlphaFoldDB" id="A0A7I9VBQ7"/>
<comment type="caution">
    <text evidence="8">The sequence shown here is derived from an EMBL/GenBank/DDBJ whole genome shotgun (WGS) entry which is preliminary data.</text>
</comment>
<evidence type="ECO:0000256" key="1">
    <source>
        <dbReference type="ARBA" id="ARBA00010688"/>
    </source>
</evidence>
<reference evidence="9" key="1">
    <citation type="submission" date="2019-06" db="EMBL/GenBank/DDBJ databases">
        <title>Gordonia isolated from sludge of a wastewater treatment plant.</title>
        <authorList>
            <person name="Tamura T."/>
            <person name="Aoyama K."/>
            <person name="Kang Y."/>
            <person name="Saito S."/>
            <person name="Akiyama N."/>
            <person name="Yazawa K."/>
            <person name="Gonoi T."/>
            <person name="Mikami Y."/>
        </authorList>
    </citation>
    <scope>NUCLEOTIDE SEQUENCE [LARGE SCALE GENOMIC DNA]</scope>
    <source>
        <strain evidence="9">NBRC 107696</strain>
    </source>
</reference>
<evidence type="ECO:0000256" key="2">
    <source>
        <dbReference type="ARBA" id="ARBA00022679"/>
    </source>
</evidence>
<keyword evidence="9" id="KW-1185">Reference proteome</keyword>
<dbReference type="PROSITE" id="PS00584">
    <property type="entry name" value="PFKB_KINASES_2"/>
    <property type="match status" value="1"/>
</dbReference>
<keyword evidence="3" id="KW-0547">Nucleotide-binding</keyword>
<comment type="similarity">
    <text evidence="1">Belongs to the carbohydrate kinase PfkB family.</text>
</comment>
<dbReference type="OrthoDB" id="9801219at2"/>
<proteinExistence type="inferred from homology"/>
<keyword evidence="4 8" id="KW-0418">Kinase</keyword>
<dbReference type="PANTHER" id="PTHR46566:SF5">
    <property type="entry name" value="1-PHOSPHOFRUCTOKINASE"/>
    <property type="match status" value="1"/>
</dbReference>
<dbReference type="PANTHER" id="PTHR46566">
    <property type="entry name" value="1-PHOSPHOFRUCTOKINASE-RELATED"/>
    <property type="match status" value="1"/>
</dbReference>
<name>A0A7I9VBQ7_9ACTN</name>
<dbReference type="EMBL" id="BJOV01000005">
    <property type="protein sequence ID" value="GEE02581.1"/>
    <property type="molecule type" value="Genomic_DNA"/>
</dbReference>
<keyword evidence="5" id="KW-0067">ATP-binding</keyword>
<evidence type="ECO:0000256" key="4">
    <source>
        <dbReference type="ARBA" id="ARBA00022777"/>
    </source>
</evidence>
<dbReference type="PIRSF" id="PIRSF000535">
    <property type="entry name" value="1PFK/6PFK/LacC"/>
    <property type="match status" value="1"/>
</dbReference>
<dbReference type="InterPro" id="IPR029056">
    <property type="entry name" value="Ribokinase-like"/>
</dbReference>
<evidence type="ECO:0000313" key="9">
    <source>
        <dbReference type="Proteomes" id="UP000444960"/>
    </source>
</evidence>
<keyword evidence="2 6" id="KW-0808">Transferase</keyword>
<dbReference type="InterPro" id="IPR011611">
    <property type="entry name" value="PfkB_dom"/>
</dbReference>
<gene>
    <name evidence="8" type="ORF">nbrc107696_30270</name>
</gene>
<dbReference type="NCBIfam" id="TIGR03168">
    <property type="entry name" value="1-PFK"/>
    <property type="match status" value="1"/>
</dbReference>
<evidence type="ECO:0000256" key="3">
    <source>
        <dbReference type="ARBA" id="ARBA00022741"/>
    </source>
</evidence>